<dbReference type="EMBL" id="GBRH01249904">
    <property type="protein sequence ID" value="JAD47991.1"/>
    <property type="molecule type" value="Transcribed_RNA"/>
</dbReference>
<name>A0A0A9AA85_ARUDO</name>
<keyword evidence="1" id="KW-0812">Transmembrane</keyword>
<reference evidence="2" key="2">
    <citation type="journal article" date="2015" name="Data Brief">
        <title>Shoot transcriptome of the giant reed, Arundo donax.</title>
        <authorList>
            <person name="Barrero R.A."/>
            <person name="Guerrero F.D."/>
            <person name="Moolhuijzen P."/>
            <person name="Goolsby J.A."/>
            <person name="Tidwell J."/>
            <person name="Bellgard S.E."/>
            <person name="Bellgard M.I."/>
        </authorList>
    </citation>
    <scope>NUCLEOTIDE SEQUENCE</scope>
    <source>
        <tissue evidence="2">Shoot tissue taken approximately 20 cm above the soil surface</tissue>
    </source>
</reference>
<sequence length="42" mass="4808">MRCLARVRAPGICLSSCTISSSMIFYQVIMCLRLVDWEIIDI</sequence>
<evidence type="ECO:0000256" key="1">
    <source>
        <dbReference type="SAM" id="Phobius"/>
    </source>
</evidence>
<proteinExistence type="predicted"/>
<evidence type="ECO:0000313" key="2">
    <source>
        <dbReference type="EMBL" id="JAD47991.1"/>
    </source>
</evidence>
<keyword evidence="1" id="KW-1133">Transmembrane helix</keyword>
<reference evidence="2" key="1">
    <citation type="submission" date="2014-09" db="EMBL/GenBank/DDBJ databases">
        <authorList>
            <person name="Magalhaes I.L.F."/>
            <person name="Oliveira U."/>
            <person name="Santos F.R."/>
            <person name="Vidigal T.H.D.A."/>
            <person name="Brescovit A.D."/>
            <person name="Santos A.J."/>
        </authorList>
    </citation>
    <scope>NUCLEOTIDE SEQUENCE</scope>
    <source>
        <tissue evidence="2">Shoot tissue taken approximately 20 cm above the soil surface</tissue>
    </source>
</reference>
<keyword evidence="1" id="KW-0472">Membrane</keyword>
<dbReference type="AlphaFoldDB" id="A0A0A9AA85"/>
<accession>A0A0A9AA85</accession>
<protein>
    <submittedName>
        <fullName evidence="2">Uncharacterized protein</fullName>
    </submittedName>
</protein>
<organism evidence="2">
    <name type="scientific">Arundo donax</name>
    <name type="common">Giant reed</name>
    <name type="synonym">Donax arundinaceus</name>
    <dbReference type="NCBI Taxonomy" id="35708"/>
    <lineage>
        <taxon>Eukaryota</taxon>
        <taxon>Viridiplantae</taxon>
        <taxon>Streptophyta</taxon>
        <taxon>Embryophyta</taxon>
        <taxon>Tracheophyta</taxon>
        <taxon>Spermatophyta</taxon>
        <taxon>Magnoliopsida</taxon>
        <taxon>Liliopsida</taxon>
        <taxon>Poales</taxon>
        <taxon>Poaceae</taxon>
        <taxon>PACMAD clade</taxon>
        <taxon>Arundinoideae</taxon>
        <taxon>Arundineae</taxon>
        <taxon>Arundo</taxon>
    </lineage>
</organism>
<feature type="transmembrane region" description="Helical" evidence="1">
    <location>
        <begin position="12"/>
        <end position="35"/>
    </location>
</feature>